<keyword evidence="7 9" id="KW-1133">Transmembrane helix</keyword>
<comment type="caution">
    <text evidence="10">The sequence shown here is derived from an EMBL/GenBank/DDBJ whole genome shotgun (WGS) entry which is preliminary data.</text>
</comment>
<dbReference type="NCBIfam" id="TIGR00915">
    <property type="entry name" value="2A0602"/>
    <property type="match status" value="1"/>
</dbReference>
<dbReference type="SUPFAM" id="SSF82693">
    <property type="entry name" value="Multidrug efflux transporter AcrB pore domain, PN1, PN2, PC1 and PC2 subdomains"/>
    <property type="match status" value="4"/>
</dbReference>
<feature type="transmembrane region" description="Helical" evidence="9">
    <location>
        <begin position="1006"/>
        <end position="1027"/>
    </location>
</feature>
<dbReference type="RefSeq" id="WP_078351215.1">
    <property type="nucleotide sequence ID" value="NZ_MBTF01000038.1"/>
</dbReference>
<dbReference type="SUPFAM" id="SSF82714">
    <property type="entry name" value="Multidrug efflux transporter AcrB TolC docking domain, DN and DC subdomains"/>
    <property type="match status" value="2"/>
</dbReference>
<dbReference type="Gene3D" id="3.30.70.1430">
    <property type="entry name" value="Multidrug efflux transporter AcrB pore domain"/>
    <property type="match status" value="2"/>
</dbReference>
<comment type="similarity">
    <text evidence="2">Belongs to the resistance-nodulation-cell division (RND) (TC 2.A.6) family.</text>
</comment>
<keyword evidence="4" id="KW-1003">Cell membrane</keyword>
<dbReference type="Pfam" id="PF00873">
    <property type="entry name" value="ACR_tran"/>
    <property type="match status" value="1"/>
</dbReference>
<dbReference type="OrthoDB" id="9758234at2"/>
<feature type="transmembrane region" description="Helical" evidence="9">
    <location>
        <begin position="472"/>
        <end position="499"/>
    </location>
</feature>
<organism evidence="10 11">
    <name type="scientific">Mucilaginibacter pedocola</name>
    <dbReference type="NCBI Taxonomy" id="1792845"/>
    <lineage>
        <taxon>Bacteria</taxon>
        <taxon>Pseudomonadati</taxon>
        <taxon>Bacteroidota</taxon>
        <taxon>Sphingobacteriia</taxon>
        <taxon>Sphingobacteriales</taxon>
        <taxon>Sphingobacteriaceae</taxon>
        <taxon>Mucilaginibacter</taxon>
    </lineage>
</organism>
<evidence type="ECO:0000256" key="9">
    <source>
        <dbReference type="SAM" id="Phobius"/>
    </source>
</evidence>
<feature type="transmembrane region" description="Helical" evidence="9">
    <location>
        <begin position="368"/>
        <end position="388"/>
    </location>
</feature>
<evidence type="ECO:0000256" key="5">
    <source>
        <dbReference type="ARBA" id="ARBA00022519"/>
    </source>
</evidence>
<feature type="transmembrane region" description="Helical" evidence="9">
    <location>
        <begin position="342"/>
        <end position="361"/>
    </location>
</feature>
<proteinExistence type="inferred from homology"/>
<dbReference type="AlphaFoldDB" id="A0A1S9P771"/>
<dbReference type="GO" id="GO:0009636">
    <property type="term" value="P:response to toxic substance"/>
    <property type="evidence" value="ECO:0007669"/>
    <property type="project" value="UniProtKB-ARBA"/>
</dbReference>
<dbReference type="PANTHER" id="PTHR32063:SF9">
    <property type="entry name" value="SIMILAR TO MULTIDRUG RESISTANCE PROTEIN MEXB"/>
    <property type="match status" value="1"/>
</dbReference>
<feature type="transmembrane region" description="Helical" evidence="9">
    <location>
        <begin position="542"/>
        <end position="561"/>
    </location>
</feature>
<sequence length="1054" mass="114731">MFETFIRRPVLSLVISLVITLLGVLALLTLPVTQFPDIVPPSVTVTANYTGANAEVCSKAVATPLERAINGVPGMTYMSTVCSNDGLTVIQIYFNVGIDPDQAAVNVQGRVSTIIDELPEEVIKAGVTTEKEVNSMLMYLNIMSEDKGMDEKFIYNFTDINVLQELKRIDGVGRAEIMGAKEYSMRVWLKPDKMLAYKVSTDDVINAIRAQNVEAAPGKTGQASDRSPNALQYVLRYTGKFFEPKQYENIVIKAEGDGAVLKLKEVAEIEFGSLTYSMVSNTDGKPSASIMIKQRPGSNARDVINNIKTRMAELKETSFPAGMTYNVNYDVSRFLDASIHEVLRTLVEAFILVFIVVFLFLQDFRSTLIPALAVPVALIGSLCFMQMLGFSINLLTLFALVLAIGIVVDNAIVVVEAVHVKMHEEHMNAMDATISAMKEISGALVAITLVMSAVFVPVAFMSGPVGVFYRQFSLTLAISIVISGVNAVTLTPALCAIMLKPNHAPKKENLLQKFFSGFNKRYDGLQNKYSGLMTWLSPRKGVTIILLVGFFVLTWGFSAILPTGFIPTEDQGMLYVNVTTPSGATVERTESVLKEVEKQTRGMKAIESVSTLSGYSLVNEVAGASYGMAMISLKPWDERSESLEDVIAQLSEKTRNISDASIQFFPPPTVPGFGNSSGFEIRLLDRSGQGNLQKAADATKNFVNALNATPEISGAFTSFDPNFPQYLISVDQQTAAQKGITIDKAMSTLQTLMGSYYASNFIRFGQMYKVMVQASPEYRSKPEDVLSLQVKNDKGEMVPFSTFIKMEKVFGPEQLTRYNMYTSAMITGDAAKGFSSGDALKAIERVGAKLPKGFVFEWSGMTREQVLSGNQAIVIFIICLIFVYLLLSAQYESFLLPLPVILSLPTGIFGAFFFLKILGLENNIYAQVALVMLIGLLGKNAILIVEFAIQRQKEGLTVLQAAIEGAVSRLRPILMTSLAFIAGLIPLCIASGAGAAGNRSIGTASAGGMLIGTIFGLILIPGLYVIFAGMASKSKKKEQPAVKHAEEEAEPVNH</sequence>
<dbReference type="Gene3D" id="3.30.70.1320">
    <property type="entry name" value="Multidrug efflux transporter AcrB pore domain like"/>
    <property type="match status" value="1"/>
</dbReference>
<dbReference type="InterPro" id="IPR001036">
    <property type="entry name" value="Acrflvin-R"/>
</dbReference>
<dbReference type="EMBL" id="MBTF01000038">
    <property type="protein sequence ID" value="OOQ56801.1"/>
    <property type="molecule type" value="Genomic_DNA"/>
</dbReference>
<dbReference type="Gene3D" id="1.20.1640.10">
    <property type="entry name" value="Multidrug efflux transporter AcrB transmembrane domain"/>
    <property type="match status" value="2"/>
</dbReference>
<dbReference type="FunFam" id="1.20.1640.10:FF:000001">
    <property type="entry name" value="Efflux pump membrane transporter"/>
    <property type="match status" value="1"/>
</dbReference>
<dbReference type="PANTHER" id="PTHR32063">
    <property type="match status" value="1"/>
</dbReference>
<evidence type="ECO:0000256" key="4">
    <source>
        <dbReference type="ARBA" id="ARBA00022475"/>
    </source>
</evidence>
<keyword evidence="11" id="KW-1185">Reference proteome</keyword>
<evidence type="ECO:0000256" key="6">
    <source>
        <dbReference type="ARBA" id="ARBA00022692"/>
    </source>
</evidence>
<dbReference type="InterPro" id="IPR004764">
    <property type="entry name" value="MdtF-like"/>
</dbReference>
<feature type="transmembrane region" description="Helical" evidence="9">
    <location>
        <begin position="869"/>
        <end position="887"/>
    </location>
</feature>
<evidence type="ECO:0000256" key="8">
    <source>
        <dbReference type="ARBA" id="ARBA00023136"/>
    </source>
</evidence>
<keyword evidence="5" id="KW-0997">Cell inner membrane</keyword>
<dbReference type="SUPFAM" id="SSF82866">
    <property type="entry name" value="Multidrug efflux transporter AcrB transmembrane domain"/>
    <property type="match status" value="2"/>
</dbReference>
<dbReference type="Proteomes" id="UP000189739">
    <property type="component" value="Unassembled WGS sequence"/>
</dbReference>
<evidence type="ECO:0000256" key="7">
    <source>
        <dbReference type="ARBA" id="ARBA00022989"/>
    </source>
</evidence>
<accession>A0A1S9P771</accession>
<feature type="transmembrane region" description="Helical" evidence="9">
    <location>
        <begin position="394"/>
        <end position="419"/>
    </location>
</feature>
<dbReference type="GO" id="GO:0005886">
    <property type="term" value="C:plasma membrane"/>
    <property type="evidence" value="ECO:0007669"/>
    <property type="project" value="UniProtKB-SubCell"/>
</dbReference>
<evidence type="ECO:0000256" key="1">
    <source>
        <dbReference type="ARBA" id="ARBA00004429"/>
    </source>
</evidence>
<dbReference type="Gene3D" id="3.30.2090.10">
    <property type="entry name" value="Multidrug efflux transporter AcrB TolC docking domain, DN and DC subdomains"/>
    <property type="match status" value="2"/>
</dbReference>
<protein>
    <submittedName>
        <fullName evidence="10">Multidrug transporter AcrB</fullName>
    </submittedName>
</protein>
<evidence type="ECO:0000313" key="10">
    <source>
        <dbReference type="EMBL" id="OOQ56801.1"/>
    </source>
</evidence>
<evidence type="ECO:0000256" key="2">
    <source>
        <dbReference type="ARBA" id="ARBA00010942"/>
    </source>
</evidence>
<dbReference type="InterPro" id="IPR027463">
    <property type="entry name" value="AcrB_DN_DC_subdom"/>
</dbReference>
<dbReference type="Gene3D" id="3.30.70.1440">
    <property type="entry name" value="Multidrug efflux transporter AcrB pore domain"/>
    <property type="match status" value="1"/>
</dbReference>
<dbReference type="GO" id="GO:0042910">
    <property type="term" value="F:xenobiotic transmembrane transporter activity"/>
    <property type="evidence" value="ECO:0007669"/>
    <property type="project" value="TreeGrafter"/>
</dbReference>
<evidence type="ECO:0000256" key="3">
    <source>
        <dbReference type="ARBA" id="ARBA00022448"/>
    </source>
</evidence>
<keyword evidence="3" id="KW-0813">Transport</keyword>
<dbReference type="PRINTS" id="PR00702">
    <property type="entry name" value="ACRIFLAVINRP"/>
</dbReference>
<keyword evidence="6 9" id="KW-0812">Transmembrane</keyword>
<dbReference type="STRING" id="1792845.BC343_17600"/>
<feature type="transmembrane region" description="Helical" evidence="9">
    <location>
        <begin position="924"/>
        <end position="949"/>
    </location>
</feature>
<feature type="transmembrane region" description="Helical" evidence="9">
    <location>
        <begin position="970"/>
        <end position="994"/>
    </location>
</feature>
<keyword evidence="8 9" id="KW-0472">Membrane</keyword>
<gene>
    <name evidence="10" type="ORF">BC343_17600</name>
</gene>
<feature type="transmembrane region" description="Helical" evidence="9">
    <location>
        <begin position="894"/>
        <end position="918"/>
    </location>
</feature>
<reference evidence="10 11" key="1">
    <citation type="submission" date="2016-07" db="EMBL/GenBank/DDBJ databases">
        <title>Genomic analysis of zinc-resistant bacterium Mucilaginibacter pedocola TBZ30.</title>
        <authorList>
            <person name="Huang J."/>
            <person name="Tang J."/>
        </authorList>
    </citation>
    <scope>NUCLEOTIDE SEQUENCE [LARGE SCALE GENOMIC DNA]</scope>
    <source>
        <strain evidence="10 11">TBZ30</strain>
    </source>
</reference>
<evidence type="ECO:0000313" key="11">
    <source>
        <dbReference type="Proteomes" id="UP000189739"/>
    </source>
</evidence>
<feature type="transmembrane region" description="Helical" evidence="9">
    <location>
        <begin position="440"/>
        <end position="460"/>
    </location>
</feature>
<name>A0A1S9P771_9SPHI</name>
<comment type="subcellular location">
    <subcellularLocation>
        <location evidence="1">Cell inner membrane</location>
        <topology evidence="1">Multi-pass membrane protein</topology>
    </subcellularLocation>
</comment>
<dbReference type="GO" id="GO:0015562">
    <property type="term" value="F:efflux transmembrane transporter activity"/>
    <property type="evidence" value="ECO:0007669"/>
    <property type="project" value="InterPro"/>
</dbReference>